<feature type="domain" description="TonB-dependent receptor plug" evidence="13">
    <location>
        <begin position="40"/>
        <end position="142"/>
    </location>
</feature>
<keyword evidence="7 10" id="KW-0472">Membrane</keyword>
<evidence type="ECO:0000313" key="15">
    <source>
        <dbReference type="Proteomes" id="UP001501207"/>
    </source>
</evidence>
<comment type="similarity">
    <text evidence="10 11">Belongs to the TonB-dependent receptor family.</text>
</comment>
<dbReference type="PANTHER" id="PTHR30069:SF29">
    <property type="entry name" value="HEMOGLOBIN AND HEMOGLOBIN-HAPTOGLOBIN-BINDING PROTEIN 1-RELATED"/>
    <property type="match status" value="1"/>
</dbReference>
<evidence type="ECO:0000256" key="8">
    <source>
        <dbReference type="ARBA" id="ARBA00023170"/>
    </source>
</evidence>
<feature type="domain" description="TonB-dependent receptor-like beta-barrel" evidence="12">
    <location>
        <begin position="222"/>
        <end position="629"/>
    </location>
</feature>
<sequence length="671" mass="74295">MIALAGSAAAQDGKRMDSSIFRLGDVVITGQYSPRSMKQSVFRVRSISAERIRLSGAVNLQQVLMSQPGIRFSSDNTLGTSDIELMGMSGQNVKILLDGVPLTDRGDTRESLNQVDIHTIDHIEIVEGPLSVTYGTDALAGVINIITRKDAPGDNLFVSAGIQEESAGSEYHPFAKEGLHNEHLRIGWQHKGWSLSGYGTRNDFGGWKGHAAGREKEWKPKDQGMAGVTAGYSHNNMDIRYRLDYLDEGIFSPGRLNPNNYKALDQHYLTTRVTQLLQAEWRISPRISYSGAASYQVDNRRTRSIGRDFRSGKDSLTTGAGEQDRSVFHTLFFRSTVQYRISSAISLQPGMEIKSDHADDDRITGAPTLNDYALFVSSEISIPAGIRIRPGIRLTKNSVYKAPPLIPSLSAKFALARDLDLRLSYARGFRAPSLRELYFTFFDANHSIQGNPGLKAEQSNSFNGALSWQVINRDDLRFGTELTAFYNGIDNHIDLALGADNIYTYMNIFRYRTTGGVLEGSLLWKHLQATLAFSCIGRYNELSEDKQQSLPAFVWSPELSSGLTWHLPKAGASLALYYKYTGSLPAYEADPDHAGKVHLARTAAFHWADLTATKTLAKHFTLQAGVKNLFNVTRLPNTTLNTEGAHSTGSLQPMSYGRSWFIGASFSWSKH</sequence>
<evidence type="ECO:0000256" key="1">
    <source>
        <dbReference type="ARBA" id="ARBA00004571"/>
    </source>
</evidence>
<evidence type="ECO:0000256" key="7">
    <source>
        <dbReference type="ARBA" id="ARBA00023136"/>
    </source>
</evidence>
<dbReference type="PANTHER" id="PTHR30069">
    <property type="entry name" value="TONB-DEPENDENT OUTER MEMBRANE RECEPTOR"/>
    <property type="match status" value="1"/>
</dbReference>
<keyword evidence="4 10" id="KW-0812">Transmembrane</keyword>
<dbReference type="Gene3D" id="2.40.170.20">
    <property type="entry name" value="TonB-dependent receptor, beta-barrel domain"/>
    <property type="match status" value="1"/>
</dbReference>
<evidence type="ECO:0000259" key="13">
    <source>
        <dbReference type="Pfam" id="PF07715"/>
    </source>
</evidence>
<dbReference type="PROSITE" id="PS52016">
    <property type="entry name" value="TONB_DEPENDENT_REC_3"/>
    <property type="match status" value="1"/>
</dbReference>
<protein>
    <recommendedName>
        <fullName evidence="16">TonB-dependent receptor</fullName>
    </recommendedName>
</protein>
<keyword evidence="5" id="KW-0732">Signal</keyword>
<evidence type="ECO:0000256" key="9">
    <source>
        <dbReference type="ARBA" id="ARBA00023237"/>
    </source>
</evidence>
<evidence type="ECO:0000256" key="4">
    <source>
        <dbReference type="ARBA" id="ARBA00022692"/>
    </source>
</evidence>
<dbReference type="InterPro" id="IPR012910">
    <property type="entry name" value="Plug_dom"/>
</dbReference>
<name>A0ABP8FQJ5_9BACT</name>
<dbReference type="InterPro" id="IPR036942">
    <property type="entry name" value="Beta-barrel_TonB_sf"/>
</dbReference>
<evidence type="ECO:0000256" key="5">
    <source>
        <dbReference type="ARBA" id="ARBA00022729"/>
    </source>
</evidence>
<keyword evidence="15" id="KW-1185">Reference proteome</keyword>
<comment type="caution">
    <text evidence="14">The sequence shown here is derived from an EMBL/GenBank/DDBJ whole genome shotgun (WGS) entry which is preliminary data.</text>
</comment>
<keyword evidence="2 10" id="KW-0813">Transport</keyword>
<comment type="subcellular location">
    <subcellularLocation>
        <location evidence="1 10">Cell outer membrane</location>
        <topology evidence="1 10">Multi-pass membrane protein</topology>
    </subcellularLocation>
</comment>
<proteinExistence type="inferred from homology"/>
<dbReference type="InterPro" id="IPR037066">
    <property type="entry name" value="Plug_dom_sf"/>
</dbReference>
<keyword evidence="9 10" id="KW-0998">Cell outer membrane</keyword>
<dbReference type="Gene3D" id="2.170.130.10">
    <property type="entry name" value="TonB-dependent receptor, plug domain"/>
    <property type="match status" value="1"/>
</dbReference>
<evidence type="ECO:0000256" key="10">
    <source>
        <dbReference type="PROSITE-ProRule" id="PRU01360"/>
    </source>
</evidence>
<accession>A0ABP8FQJ5</accession>
<reference evidence="15" key="1">
    <citation type="journal article" date="2019" name="Int. J. Syst. Evol. Microbiol.">
        <title>The Global Catalogue of Microorganisms (GCM) 10K type strain sequencing project: providing services to taxonomists for standard genome sequencing and annotation.</title>
        <authorList>
            <consortium name="The Broad Institute Genomics Platform"/>
            <consortium name="The Broad Institute Genome Sequencing Center for Infectious Disease"/>
            <person name="Wu L."/>
            <person name="Ma J."/>
        </authorList>
    </citation>
    <scope>NUCLEOTIDE SEQUENCE [LARGE SCALE GENOMIC DNA]</scope>
    <source>
        <strain evidence="15">JCM 17664</strain>
    </source>
</reference>
<dbReference type="InterPro" id="IPR000531">
    <property type="entry name" value="Beta-barrel_TonB"/>
</dbReference>
<keyword evidence="3 10" id="KW-1134">Transmembrane beta strand</keyword>
<keyword evidence="8" id="KW-0675">Receptor</keyword>
<evidence type="ECO:0000256" key="11">
    <source>
        <dbReference type="RuleBase" id="RU003357"/>
    </source>
</evidence>
<evidence type="ECO:0000256" key="2">
    <source>
        <dbReference type="ARBA" id="ARBA00022448"/>
    </source>
</evidence>
<dbReference type="CDD" id="cd01347">
    <property type="entry name" value="ligand_gated_channel"/>
    <property type="match status" value="1"/>
</dbReference>
<dbReference type="Pfam" id="PF00593">
    <property type="entry name" value="TonB_dep_Rec_b-barrel"/>
    <property type="match status" value="1"/>
</dbReference>
<dbReference type="SUPFAM" id="SSF56935">
    <property type="entry name" value="Porins"/>
    <property type="match status" value="1"/>
</dbReference>
<dbReference type="EMBL" id="BAABFN010000002">
    <property type="protein sequence ID" value="GAA4308967.1"/>
    <property type="molecule type" value="Genomic_DNA"/>
</dbReference>
<evidence type="ECO:0000313" key="14">
    <source>
        <dbReference type="EMBL" id="GAA4308967.1"/>
    </source>
</evidence>
<organism evidence="14 15">
    <name type="scientific">Compostibacter hankyongensis</name>
    <dbReference type="NCBI Taxonomy" id="1007089"/>
    <lineage>
        <taxon>Bacteria</taxon>
        <taxon>Pseudomonadati</taxon>
        <taxon>Bacteroidota</taxon>
        <taxon>Chitinophagia</taxon>
        <taxon>Chitinophagales</taxon>
        <taxon>Chitinophagaceae</taxon>
        <taxon>Compostibacter</taxon>
    </lineage>
</organism>
<dbReference type="Proteomes" id="UP001501207">
    <property type="component" value="Unassembled WGS sequence"/>
</dbReference>
<evidence type="ECO:0000259" key="12">
    <source>
        <dbReference type="Pfam" id="PF00593"/>
    </source>
</evidence>
<evidence type="ECO:0000256" key="6">
    <source>
        <dbReference type="ARBA" id="ARBA00023077"/>
    </source>
</evidence>
<evidence type="ECO:0000256" key="3">
    <source>
        <dbReference type="ARBA" id="ARBA00022452"/>
    </source>
</evidence>
<dbReference type="InterPro" id="IPR039426">
    <property type="entry name" value="TonB-dep_rcpt-like"/>
</dbReference>
<evidence type="ECO:0008006" key="16">
    <source>
        <dbReference type="Google" id="ProtNLM"/>
    </source>
</evidence>
<keyword evidence="6 11" id="KW-0798">TonB box</keyword>
<gene>
    <name evidence="14" type="ORF">GCM10023143_16720</name>
</gene>
<dbReference type="Pfam" id="PF07715">
    <property type="entry name" value="Plug"/>
    <property type="match status" value="1"/>
</dbReference>